<protein>
    <recommendedName>
        <fullName evidence="1">DUF6708 domain-containing protein</fullName>
    </recommendedName>
</protein>
<gene>
    <name evidence="2" type="ORF">C4E15_29945</name>
</gene>
<dbReference type="AlphaFoldDB" id="A0A2S5GIB7"/>
<dbReference type="InterPro" id="IPR046554">
    <property type="entry name" value="DUF6708"/>
</dbReference>
<evidence type="ECO:0000313" key="3">
    <source>
        <dbReference type="Proteomes" id="UP000239990"/>
    </source>
</evidence>
<organism evidence="2 3">
    <name type="scientific">Achromobacter spanius</name>
    <dbReference type="NCBI Taxonomy" id="217203"/>
    <lineage>
        <taxon>Bacteria</taxon>
        <taxon>Pseudomonadati</taxon>
        <taxon>Pseudomonadota</taxon>
        <taxon>Betaproteobacteria</taxon>
        <taxon>Burkholderiales</taxon>
        <taxon>Alcaligenaceae</taxon>
        <taxon>Achromobacter</taxon>
    </lineage>
</organism>
<dbReference type="OrthoDB" id="8656832at2"/>
<accession>A0A2S5GIB7</accession>
<dbReference type="Proteomes" id="UP000239990">
    <property type="component" value="Unassembled WGS sequence"/>
</dbReference>
<comment type="caution">
    <text evidence="2">The sequence shown here is derived from an EMBL/GenBank/DDBJ whole genome shotgun (WGS) entry which is preliminary data.</text>
</comment>
<evidence type="ECO:0000259" key="1">
    <source>
        <dbReference type="Pfam" id="PF20455"/>
    </source>
</evidence>
<reference evidence="2 3" key="1">
    <citation type="submission" date="2018-02" db="EMBL/GenBank/DDBJ databases">
        <title>Draft Genome of Achromobacter spanius stain 6.</title>
        <authorList>
            <person name="Gunasekera T.S."/>
            <person name="Radwan O."/>
            <person name="Ruiz O.N."/>
        </authorList>
    </citation>
    <scope>NUCLEOTIDE SEQUENCE [LARGE SCALE GENOMIC DNA]</scope>
    <source>
        <strain evidence="2 3">6</strain>
    </source>
</reference>
<evidence type="ECO:0000313" key="2">
    <source>
        <dbReference type="EMBL" id="PPA72603.1"/>
    </source>
</evidence>
<dbReference type="Pfam" id="PF20455">
    <property type="entry name" value="DUF6708"/>
    <property type="match status" value="1"/>
</dbReference>
<proteinExistence type="predicted"/>
<dbReference type="EMBL" id="PREU01000024">
    <property type="protein sequence ID" value="PPA72603.1"/>
    <property type="molecule type" value="Genomic_DNA"/>
</dbReference>
<name>A0A2S5GIB7_9BURK</name>
<sequence>MAYLCIRIDTAIPRDEPVRFNRLRRTVYVYSFEQIWWNPFAKWQVTTKSYDWADLRAEVWRQRGATGQGGLMISWGVSVAVVEPGTNQVIDRFPLSVYQDEGSSWDYVRAYMQYGVDAVPPVREFNDPNEVPSHNLALRLAPKVEWPAAMDVESRTGPA</sequence>
<feature type="domain" description="DUF6708" evidence="1">
    <location>
        <begin position="4"/>
        <end position="125"/>
    </location>
</feature>